<feature type="non-terminal residue" evidence="3">
    <location>
        <position position="62"/>
    </location>
</feature>
<feature type="transmembrane region" description="Helical" evidence="2">
    <location>
        <begin position="27"/>
        <end position="44"/>
    </location>
</feature>
<name>X0WKW1_9ZZZZ</name>
<proteinExistence type="predicted"/>
<evidence type="ECO:0000256" key="2">
    <source>
        <dbReference type="SAM" id="Phobius"/>
    </source>
</evidence>
<feature type="compositionally biased region" description="Basic and acidic residues" evidence="1">
    <location>
        <begin position="8"/>
        <end position="18"/>
    </location>
</feature>
<evidence type="ECO:0000313" key="3">
    <source>
        <dbReference type="EMBL" id="GAG13331.1"/>
    </source>
</evidence>
<keyword evidence="2" id="KW-1133">Transmembrane helix</keyword>
<comment type="caution">
    <text evidence="3">The sequence shown here is derived from an EMBL/GenBank/DDBJ whole genome shotgun (WGS) entry which is preliminary data.</text>
</comment>
<feature type="region of interest" description="Disordered" evidence="1">
    <location>
        <begin position="1"/>
        <end position="21"/>
    </location>
</feature>
<dbReference type="EMBL" id="BARS01023660">
    <property type="protein sequence ID" value="GAG13331.1"/>
    <property type="molecule type" value="Genomic_DNA"/>
</dbReference>
<evidence type="ECO:0000256" key="1">
    <source>
        <dbReference type="SAM" id="MobiDB-lite"/>
    </source>
</evidence>
<gene>
    <name evidence="3" type="ORF">S01H1_37661</name>
</gene>
<accession>X0WKW1</accession>
<keyword evidence="2" id="KW-0472">Membrane</keyword>
<keyword evidence="2" id="KW-0812">Transmembrane</keyword>
<protein>
    <submittedName>
        <fullName evidence="3">Uncharacterized protein</fullName>
    </submittedName>
</protein>
<sequence>MMTDQPEQNDRPEGDRPTGKRKWRRKMLLAIAVVAHTLGFLSSIDAVYNSRTPQGAIAWAAV</sequence>
<reference evidence="3" key="1">
    <citation type="journal article" date="2014" name="Front. Microbiol.">
        <title>High frequency of phylogenetically diverse reductive dehalogenase-homologous genes in deep subseafloor sedimentary metagenomes.</title>
        <authorList>
            <person name="Kawai M."/>
            <person name="Futagami T."/>
            <person name="Toyoda A."/>
            <person name="Takaki Y."/>
            <person name="Nishi S."/>
            <person name="Hori S."/>
            <person name="Arai W."/>
            <person name="Tsubouchi T."/>
            <person name="Morono Y."/>
            <person name="Uchiyama I."/>
            <person name="Ito T."/>
            <person name="Fujiyama A."/>
            <person name="Inagaki F."/>
            <person name="Takami H."/>
        </authorList>
    </citation>
    <scope>NUCLEOTIDE SEQUENCE</scope>
    <source>
        <strain evidence="3">Expedition CK06-06</strain>
    </source>
</reference>
<dbReference type="AlphaFoldDB" id="X0WKW1"/>
<organism evidence="3">
    <name type="scientific">marine sediment metagenome</name>
    <dbReference type="NCBI Taxonomy" id="412755"/>
    <lineage>
        <taxon>unclassified sequences</taxon>
        <taxon>metagenomes</taxon>
        <taxon>ecological metagenomes</taxon>
    </lineage>
</organism>